<feature type="compositionally biased region" description="Low complexity" evidence="1">
    <location>
        <begin position="55"/>
        <end position="64"/>
    </location>
</feature>
<keyword evidence="2" id="KW-0472">Membrane</keyword>
<keyword evidence="2" id="KW-0812">Transmembrane</keyword>
<reference evidence="4 5" key="1">
    <citation type="submission" date="2019-03" db="EMBL/GenBank/DDBJ databases">
        <title>Genomic Encyclopedia of Type Strains, Phase IV (KMG-IV): sequencing the most valuable type-strain genomes for metagenomic binning, comparative biology and taxonomic classification.</title>
        <authorList>
            <person name="Goeker M."/>
        </authorList>
    </citation>
    <scope>NUCLEOTIDE SEQUENCE [LARGE SCALE GENOMIC DNA]</scope>
    <source>
        <strain evidence="4 5">DSM 45934</strain>
    </source>
</reference>
<evidence type="ECO:0000256" key="1">
    <source>
        <dbReference type="SAM" id="MobiDB-lite"/>
    </source>
</evidence>
<feature type="domain" description="Zinc-ribbon" evidence="3">
    <location>
        <begin position="3"/>
        <end position="24"/>
    </location>
</feature>
<dbReference type="AlphaFoldDB" id="A0A4R2JE91"/>
<accession>A0A4R2JE91</accession>
<keyword evidence="5" id="KW-1185">Reference proteome</keyword>
<gene>
    <name evidence="4" type="ORF">EV192_108496</name>
</gene>
<evidence type="ECO:0000256" key="2">
    <source>
        <dbReference type="SAM" id="Phobius"/>
    </source>
</evidence>
<feature type="compositionally biased region" description="Pro residues" evidence="1">
    <location>
        <begin position="65"/>
        <end position="76"/>
    </location>
</feature>
<proteinExistence type="predicted"/>
<evidence type="ECO:0000259" key="3">
    <source>
        <dbReference type="Pfam" id="PF13240"/>
    </source>
</evidence>
<feature type="transmembrane region" description="Helical" evidence="2">
    <location>
        <begin position="158"/>
        <end position="177"/>
    </location>
</feature>
<name>A0A4R2JE91_9PSEU</name>
<evidence type="ECO:0000313" key="4">
    <source>
        <dbReference type="EMBL" id="TCO55206.1"/>
    </source>
</evidence>
<dbReference type="Gene3D" id="2.30.30.380">
    <property type="entry name" value="Zn-finger domain of Sec23/24"/>
    <property type="match status" value="1"/>
</dbReference>
<dbReference type="InterPro" id="IPR026870">
    <property type="entry name" value="Zinc_ribbon_dom"/>
</dbReference>
<comment type="caution">
    <text evidence="4">The sequence shown here is derived from an EMBL/GenBank/DDBJ whole genome shotgun (WGS) entry which is preliminary data.</text>
</comment>
<sequence length="178" mass="20113">MNCPECGRPVLAGVKLCPSCGYPLLLDKPAVVEQQPHKVTHKPAEQQENISYTGQMQHPQQQRPMPQPGYPPPRQMYPPQQQQMQRQPPPQVMRGPEQARVLGPHCPSCRHVNPPHRKRCEICGTELWPGAAFPPRWMPDPPTVMPGPKRKSNWWKTALLIGLPLVAMGTVWALAYFL</sequence>
<dbReference type="Pfam" id="PF13240">
    <property type="entry name" value="Zn_Ribbon_1"/>
    <property type="match status" value="1"/>
</dbReference>
<dbReference type="Proteomes" id="UP000295680">
    <property type="component" value="Unassembled WGS sequence"/>
</dbReference>
<dbReference type="RefSeq" id="WP_132122950.1">
    <property type="nucleotide sequence ID" value="NZ_SLWS01000008.1"/>
</dbReference>
<feature type="compositionally biased region" description="Low complexity" evidence="1">
    <location>
        <begin position="77"/>
        <end position="96"/>
    </location>
</feature>
<dbReference type="EMBL" id="SLWS01000008">
    <property type="protein sequence ID" value="TCO55206.1"/>
    <property type="molecule type" value="Genomic_DNA"/>
</dbReference>
<organism evidence="4 5">
    <name type="scientific">Actinocrispum wychmicini</name>
    <dbReference type="NCBI Taxonomy" id="1213861"/>
    <lineage>
        <taxon>Bacteria</taxon>
        <taxon>Bacillati</taxon>
        <taxon>Actinomycetota</taxon>
        <taxon>Actinomycetes</taxon>
        <taxon>Pseudonocardiales</taxon>
        <taxon>Pseudonocardiaceae</taxon>
        <taxon>Actinocrispum</taxon>
    </lineage>
</organism>
<protein>
    <submittedName>
        <fullName evidence="4">Zinc ribbon protein</fullName>
    </submittedName>
</protein>
<dbReference type="OrthoDB" id="3679762at2"/>
<feature type="region of interest" description="Disordered" evidence="1">
    <location>
        <begin position="35"/>
        <end position="97"/>
    </location>
</feature>
<keyword evidence="2" id="KW-1133">Transmembrane helix</keyword>
<evidence type="ECO:0000313" key="5">
    <source>
        <dbReference type="Proteomes" id="UP000295680"/>
    </source>
</evidence>